<accession>A0A645I4N6</accession>
<comment type="caution">
    <text evidence="2">The sequence shown here is derived from an EMBL/GenBank/DDBJ whole genome shotgun (WGS) entry which is preliminary data.</text>
</comment>
<proteinExistence type="predicted"/>
<dbReference type="AlphaFoldDB" id="A0A645I4N6"/>
<gene>
    <name evidence="2" type="ORF">SDC9_193409</name>
</gene>
<organism evidence="2">
    <name type="scientific">bioreactor metagenome</name>
    <dbReference type="NCBI Taxonomy" id="1076179"/>
    <lineage>
        <taxon>unclassified sequences</taxon>
        <taxon>metagenomes</taxon>
        <taxon>ecological metagenomes</taxon>
    </lineage>
</organism>
<protein>
    <submittedName>
        <fullName evidence="2">Uncharacterized protein</fullName>
    </submittedName>
</protein>
<name>A0A645I4N6_9ZZZZ</name>
<evidence type="ECO:0000313" key="2">
    <source>
        <dbReference type="EMBL" id="MPN45836.1"/>
    </source>
</evidence>
<keyword evidence="1" id="KW-1133">Transmembrane helix</keyword>
<dbReference type="EMBL" id="VSSQ01106014">
    <property type="protein sequence ID" value="MPN45836.1"/>
    <property type="molecule type" value="Genomic_DNA"/>
</dbReference>
<keyword evidence="1" id="KW-0812">Transmembrane</keyword>
<keyword evidence="1" id="KW-0472">Membrane</keyword>
<sequence length="60" mass="6352">MRLDRPDLLAVTVMAGLPTAQNVFVIATTYGRGVVMVRDAIFVSTVLSVLSIFGIAALLS</sequence>
<feature type="transmembrane region" description="Helical" evidence="1">
    <location>
        <begin position="41"/>
        <end position="59"/>
    </location>
</feature>
<reference evidence="2" key="1">
    <citation type="submission" date="2019-08" db="EMBL/GenBank/DDBJ databases">
        <authorList>
            <person name="Kucharzyk K."/>
            <person name="Murdoch R.W."/>
            <person name="Higgins S."/>
            <person name="Loffler F."/>
        </authorList>
    </citation>
    <scope>NUCLEOTIDE SEQUENCE</scope>
</reference>
<evidence type="ECO:0000256" key="1">
    <source>
        <dbReference type="SAM" id="Phobius"/>
    </source>
</evidence>